<dbReference type="EMBL" id="LHYG01000001">
    <property type="protein sequence ID" value="KXB06522.1"/>
    <property type="molecule type" value="Genomic_DNA"/>
</dbReference>
<feature type="domain" description="Anthranilate synthase component I N-terminal" evidence="8">
    <location>
        <begin position="21"/>
        <end position="169"/>
    </location>
</feature>
<dbReference type="Pfam" id="PF04715">
    <property type="entry name" value="Anth_synt_I_N"/>
    <property type="match status" value="1"/>
</dbReference>
<comment type="caution">
    <text evidence="9">The sequence shown here is derived from an EMBL/GenBank/DDBJ whole genome shotgun (WGS) entry which is preliminary data.</text>
</comment>
<dbReference type="InterPro" id="IPR006805">
    <property type="entry name" value="Anth_synth_I_N"/>
</dbReference>
<dbReference type="GO" id="GO:0000162">
    <property type="term" value="P:L-tryptophan biosynthetic process"/>
    <property type="evidence" value="ECO:0007669"/>
    <property type="project" value="UniProtKB-UniPathway"/>
</dbReference>
<evidence type="ECO:0000313" key="9">
    <source>
        <dbReference type="EMBL" id="KXB06522.1"/>
    </source>
</evidence>
<organism evidence="9 10">
    <name type="scientific">candidate division MSBL1 archaeon SCGC-AAA382F02</name>
    <dbReference type="NCBI Taxonomy" id="1698282"/>
    <lineage>
        <taxon>Archaea</taxon>
        <taxon>Methanobacteriati</taxon>
        <taxon>Methanobacteriota</taxon>
        <taxon>candidate division MSBL1</taxon>
    </lineage>
</organism>
<gene>
    <name evidence="9" type="ORF">AKJ53_00155</name>
</gene>
<protein>
    <recommendedName>
        <fullName evidence="3">anthranilate synthase</fullName>
        <ecNumber evidence="3">4.1.3.27</ecNumber>
    </recommendedName>
</protein>
<comment type="pathway">
    <text evidence="1">Amino-acid biosynthesis; L-tryptophan biosynthesis; L-tryptophan from chorismate: step 1/5.</text>
</comment>
<dbReference type="Pfam" id="PF00425">
    <property type="entry name" value="Chorismate_bind"/>
    <property type="match status" value="1"/>
</dbReference>
<keyword evidence="10" id="KW-1185">Reference proteome</keyword>
<evidence type="ECO:0000256" key="1">
    <source>
        <dbReference type="ARBA" id="ARBA00004873"/>
    </source>
</evidence>
<dbReference type="PANTHER" id="PTHR11236:SF9">
    <property type="entry name" value="ANTHRANILATE SYNTHASE COMPONENT 1"/>
    <property type="match status" value="1"/>
</dbReference>
<sequence length="487" mass="54566">MAGEIDRPSLVPLAVTKDGIEDPAEVYLGVREKYDSSYLLESGENTEGGARYSVIGCRPLIYLKIQDGQKEIGGASEIVETSRERVEEMSDNADDLEILRKAMFMNEMQFLGLNLPRYVLGVTGYLGYDYIQSKIDKEYDTEDDLGHPTLEFALPSLVMVFDHQEKNTYYVALMLLANGSDFKTSYSDSVERLEELISLEPSKPEESERTISTNSNFEEEDFKKSVERIKEYIRAGDVIQTVISRRIDLNPGPELGKFYTKLREINSSPYMFFLDFPERSVVGSSPEALVRVQDRRVLTRPIAGTRRRGKNESDDLQMERDLIEDEKERAEHVMLVDLGRNDIGKVSKFGSVETSEFMEIEKYGDVQHIVSTVTGDLQDSKDSFDALRAVFPAGTVTGAPKVRAMEIIEELEPTRRGIYSGAVGTFSYTGDADFAITIRILTAGSESAQIQVGAGIVADSKPELEFYETENKARSLLRAAGVENEIN</sequence>
<dbReference type="EC" id="4.1.3.27" evidence="3"/>
<feature type="domain" description="Chorismate-utilising enzyme C-terminal" evidence="7">
    <location>
        <begin position="219"/>
        <end position="472"/>
    </location>
</feature>
<reference evidence="9 10" key="1">
    <citation type="journal article" date="2016" name="Sci. Rep.">
        <title>Metabolic traits of an uncultured archaeal lineage -MSBL1- from brine pools of the Red Sea.</title>
        <authorList>
            <person name="Mwirichia R."/>
            <person name="Alam I."/>
            <person name="Rashid M."/>
            <person name="Vinu M."/>
            <person name="Ba-Alawi W."/>
            <person name="Anthony Kamau A."/>
            <person name="Kamanda Ngugi D."/>
            <person name="Goker M."/>
            <person name="Klenk H.P."/>
            <person name="Bajic V."/>
            <person name="Stingl U."/>
        </authorList>
    </citation>
    <scope>NUCLEOTIDE SEQUENCE [LARGE SCALE GENOMIC DNA]</scope>
    <source>
        <strain evidence="9">SCGC-AAA382F02</strain>
    </source>
</reference>
<keyword evidence="5" id="KW-0057">Aromatic amino acid biosynthesis</keyword>
<dbReference type="InterPro" id="IPR005801">
    <property type="entry name" value="ADC_synthase"/>
</dbReference>
<dbReference type="PATRIC" id="fig|1698282.3.peg.31"/>
<dbReference type="Proteomes" id="UP000070491">
    <property type="component" value="Unassembled WGS sequence"/>
</dbReference>
<dbReference type="InterPro" id="IPR015890">
    <property type="entry name" value="Chorismate_C"/>
</dbReference>
<evidence type="ECO:0000256" key="3">
    <source>
        <dbReference type="ARBA" id="ARBA00012266"/>
    </source>
</evidence>
<dbReference type="InterPro" id="IPR019999">
    <property type="entry name" value="Anth_synth_I-like"/>
</dbReference>
<dbReference type="AlphaFoldDB" id="A0A133VJ96"/>
<evidence type="ECO:0000259" key="7">
    <source>
        <dbReference type="Pfam" id="PF00425"/>
    </source>
</evidence>
<comment type="catalytic activity">
    <reaction evidence="6">
        <text>chorismate + L-glutamine = anthranilate + pyruvate + L-glutamate + H(+)</text>
        <dbReference type="Rhea" id="RHEA:21732"/>
        <dbReference type="ChEBI" id="CHEBI:15361"/>
        <dbReference type="ChEBI" id="CHEBI:15378"/>
        <dbReference type="ChEBI" id="CHEBI:16567"/>
        <dbReference type="ChEBI" id="CHEBI:29748"/>
        <dbReference type="ChEBI" id="CHEBI:29985"/>
        <dbReference type="ChEBI" id="CHEBI:58359"/>
        <dbReference type="EC" id="4.1.3.27"/>
    </reaction>
</comment>
<name>A0A133VJ96_9EURY</name>
<proteinExistence type="inferred from homology"/>
<keyword evidence="4" id="KW-0822">Tryptophan biosynthesis</keyword>
<evidence type="ECO:0000256" key="4">
    <source>
        <dbReference type="ARBA" id="ARBA00022822"/>
    </source>
</evidence>
<dbReference type="PANTHER" id="PTHR11236">
    <property type="entry name" value="AMINOBENZOATE/ANTHRANILATE SYNTHASE"/>
    <property type="match status" value="1"/>
</dbReference>
<accession>A0A133VJ96</accession>
<evidence type="ECO:0000256" key="5">
    <source>
        <dbReference type="ARBA" id="ARBA00023141"/>
    </source>
</evidence>
<keyword evidence="4" id="KW-0028">Amino-acid biosynthesis</keyword>
<dbReference type="Gene3D" id="3.60.120.10">
    <property type="entry name" value="Anthranilate synthase"/>
    <property type="match status" value="1"/>
</dbReference>
<evidence type="ECO:0000313" key="10">
    <source>
        <dbReference type="Proteomes" id="UP000070491"/>
    </source>
</evidence>
<dbReference type="UniPathway" id="UPA00035">
    <property type="reaction ID" value="UER00040"/>
</dbReference>
<dbReference type="GO" id="GO:0004049">
    <property type="term" value="F:anthranilate synthase activity"/>
    <property type="evidence" value="ECO:0007669"/>
    <property type="project" value="UniProtKB-EC"/>
</dbReference>
<evidence type="ECO:0000259" key="8">
    <source>
        <dbReference type="Pfam" id="PF04715"/>
    </source>
</evidence>
<dbReference type="SUPFAM" id="SSF56322">
    <property type="entry name" value="ADC synthase"/>
    <property type="match status" value="1"/>
</dbReference>
<comment type="similarity">
    <text evidence="2">Belongs to the anthranilate synthase component I family.</text>
</comment>
<dbReference type="PRINTS" id="PR00095">
    <property type="entry name" value="ANTSNTHASEI"/>
</dbReference>
<evidence type="ECO:0000256" key="2">
    <source>
        <dbReference type="ARBA" id="ARBA00009562"/>
    </source>
</evidence>
<evidence type="ECO:0000256" key="6">
    <source>
        <dbReference type="ARBA" id="ARBA00047683"/>
    </source>
</evidence>